<comment type="caution">
    <text evidence="1">The sequence shown here is derived from an EMBL/GenBank/DDBJ whole genome shotgun (WGS) entry which is preliminary data.</text>
</comment>
<proteinExistence type="predicted"/>
<dbReference type="RefSeq" id="WP_185135050.1">
    <property type="nucleotide sequence ID" value="NZ_JACJVR010000020.1"/>
</dbReference>
<dbReference type="Proteomes" id="UP000553776">
    <property type="component" value="Unassembled WGS sequence"/>
</dbReference>
<sequence length="469" mass="53115">MKPVTGKTVALSKKTRDVGNQKGIMMDISRVLQVLSVERPIFSSEADFQHALAWQLHLAEPSTKIRLEYRPQATRIYLDIVVESENKRTAIELKYKTRRLEATVNGESYWLANHGAQDCGKYDVLCDIERLEHVVDGEQFHEGYMIFLTNDPHYFASRGEGKQTIDEQFRLTQGRILTGELKWSTEAGAGTTRGREEPIRLSGQYQVNWMPYSGIETPYGEFQYMLVNVSPVERVERVKNVVPLPAIPSESKGNHAPVRSSLGSNGAAGMLSDLASFRPVFRSQFDFRDALAALLQSQGWRVTTNREMGGGLKTDIWAEKQGEHNIAIEIRYKTSLLTCNVQGETFTLKNQAAQDISRYDYWRDVEKLEQIVASRPGTIGYAILITNEHLYWDKPTKHRSVDTAFLLHEGRIASGTLAWSEHAGKGTMDNREEPIHLEGTYSIAWQDYSEPSQEKKGRFRALVLRVGGK</sequence>
<keyword evidence="2" id="KW-1185">Reference proteome</keyword>
<evidence type="ECO:0000313" key="1">
    <source>
        <dbReference type="EMBL" id="MBB6691049.1"/>
    </source>
</evidence>
<evidence type="ECO:0000313" key="2">
    <source>
        <dbReference type="Proteomes" id="UP000553776"/>
    </source>
</evidence>
<organism evidence="1 2">
    <name type="scientific">Cohnella xylanilytica</name>
    <dbReference type="NCBI Taxonomy" id="557555"/>
    <lineage>
        <taxon>Bacteria</taxon>
        <taxon>Bacillati</taxon>
        <taxon>Bacillota</taxon>
        <taxon>Bacilli</taxon>
        <taxon>Bacillales</taxon>
        <taxon>Paenibacillaceae</taxon>
        <taxon>Cohnella</taxon>
    </lineage>
</organism>
<gene>
    <name evidence="1" type="ORF">H7B90_06490</name>
</gene>
<accession>A0A841TTN4</accession>
<protein>
    <submittedName>
        <fullName evidence="1">Uncharacterized protein</fullName>
    </submittedName>
</protein>
<dbReference type="AlphaFoldDB" id="A0A841TTN4"/>
<name>A0A841TTN4_9BACL</name>
<dbReference type="EMBL" id="JACJVR010000020">
    <property type="protein sequence ID" value="MBB6691049.1"/>
    <property type="molecule type" value="Genomic_DNA"/>
</dbReference>
<reference evidence="1 2" key="1">
    <citation type="submission" date="2020-08" db="EMBL/GenBank/DDBJ databases">
        <title>Cohnella phylogeny.</title>
        <authorList>
            <person name="Dunlap C."/>
        </authorList>
    </citation>
    <scope>NUCLEOTIDE SEQUENCE [LARGE SCALE GENOMIC DNA]</scope>
    <source>
        <strain evidence="1 2">DSM 25239</strain>
    </source>
</reference>